<evidence type="ECO:0000313" key="1">
    <source>
        <dbReference type="EMBL" id="KAJ8112897.1"/>
    </source>
</evidence>
<gene>
    <name evidence="1" type="ORF">OPT61_g4846</name>
</gene>
<dbReference type="EMBL" id="JAPHNI010000290">
    <property type="protein sequence ID" value="KAJ8112897.1"/>
    <property type="molecule type" value="Genomic_DNA"/>
</dbReference>
<protein>
    <submittedName>
        <fullName evidence="1">Uncharacterized protein</fullName>
    </submittedName>
</protein>
<evidence type="ECO:0000313" key="2">
    <source>
        <dbReference type="Proteomes" id="UP001153331"/>
    </source>
</evidence>
<comment type="caution">
    <text evidence="1">The sequence shown here is derived from an EMBL/GenBank/DDBJ whole genome shotgun (WGS) entry which is preliminary data.</text>
</comment>
<keyword evidence="2" id="KW-1185">Reference proteome</keyword>
<proteinExistence type="predicted"/>
<organism evidence="1 2">
    <name type="scientific">Boeremia exigua</name>
    <dbReference type="NCBI Taxonomy" id="749465"/>
    <lineage>
        <taxon>Eukaryota</taxon>
        <taxon>Fungi</taxon>
        <taxon>Dikarya</taxon>
        <taxon>Ascomycota</taxon>
        <taxon>Pezizomycotina</taxon>
        <taxon>Dothideomycetes</taxon>
        <taxon>Pleosporomycetidae</taxon>
        <taxon>Pleosporales</taxon>
        <taxon>Pleosporineae</taxon>
        <taxon>Didymellaceae</taxon>
        <taxon>Boeremia</taxon>
    </lineage>
</organism>
<accession>A0ACC2ICR1</accession>
<reference evidence="1" key="1">
    <citation type="submission" date="2022-11" db="EMBL/GenBank/DDBJ databases">
        <title>Genome Sequence of Boeremia exigua.</title>
        <authorList>
            <person name="Buettner E."/>
        </authorList>
    </citation>
    <scope>NUCLEOTIDE SEQUENCE</scope>
    <source>
        <strain evidence="1">CU02</strain>
    </source>
</reference>
<sequence length="370" mass="41788">MDYQNRAGSKFGGGGVASSSATNADRRERLRKLALETIDLDKDPYFFKNHVGSFECRLCLTVHQNDGSYLAHTQGRKHQTNLARRAAKEQREGKKDDMGQQGLLAGVQVKKNVIKIGRPGYRITKVRDTISRQNGLLFQFQFPDITAGTIPRVRFMSAYEQKVEEPDPNYQYFIVAGEPYETVAVKLQAREVDRREGKFWTWFDDDNKEFWCQLLFKTERDERFSAVPGLAPGRKCSYTLFDLHAPMREVLSPESGAEAGGLWTDGVDHVQLSSDHHELTPLRTKGFDEQTQRGSQGTPRTSSFTCFQTASARGGHLPQLHNDKLRLKPGQKPPPLLGPHDRLIAGLSRKSTAHSLSYLRRAVALREPCK</sequence>
<dbReference type="Proteomes" id="UP001153331">
    <property type="component" value="Unassembled WGS sequence"/>
</dbReference>
<name>A0ACC2ICR1_9PLEO</name>